<organism evidence="1 2">
    <name type="scientific">Scortum barcoo</name>
    <name type="common">barcoo grunter</name>
    <dbReference type="NCBI Taxonomy" id="214431"/>
    <lineage>
        <taxon>Eukaryota</taxon>
        <taxon>Metazoa</taxon>
        <taxon>Chordata</taxon>
        <taxon>Craniata</taxon>
        <taxon>Vertebrata</taxon>
        <taxon>Euteleostomi</taxon>
        <taxon>Actinopterygii</taxon>
        <taxon>Neopterygii</taxon>
        <taxon>Teleostei</taxon>
        <taxon>Neoteleostei</taxon>
        <taxon>Acanthomorphata</taxon>
        <taxon>Eupercaria</taxon>
        <taxon>Centrarchiformes</taxon>
        <taxon>Terapontoidei</taxon>
        <taxon>Terapontidae</taxon>
        <taxon>Scortum</taxon>
    </lineage>
</organism>
<gene>
    <name evidence="1" type="ORF">L3Q82_009198</name>
</gene>
<keyword evidence="2" id="KW-1185">Reference proteome</keyword>
<sequence length="623" mass="68789">MKTTWNSSNLQIPASFGFSKELMNKFHQAELFLFQHIQLSETEFSQKPSDTSGTAADPGTAYTFHVSSERARGDTDQFSPSVDSLFVSSDLNLNRLNVTLNETLQEHKTFSGQFGFRDLSGVRSFSPDQEMESRIIGGHEAWAHSWPWQVSLRFASMPACGGAIIGPLWVVSAAHCFQRYDKAAFWTVLAGTHDLDNPDERGQQLVGVSMITNYHGYNTRTKDGDVALLKLQEPLIFNEFVRPIDIWMTALPLLGRCTVTGWGSTRENGPRVNRLQEVNVTILPSDVCNQYYLGRILPSMFCAGKDEGGADACQGDSGGPLSCFTGSRYELAGLVSWGVGCGRARRPGVYTKIQQHTQWMSDIMKDRCGKQQSSRCEKAPGLAGLSVSQDGEVSVGNVTESCPFFWPWQVSLQANGQHYCSGALIHRRWVITAKHCSVRTKEDVVVLGVHDLRFSSSQTIPVDEVFNLPNDSSFPPKSDLSLLRLSVPARFSSNVSPVCVPDEDEDLDDSWSCVTSGWGSTEATVAIDPDRLHHVGLTLVNQTTCREKWGARLISDSHICSHPAGSTSCLGDSGAPLMCRRRGAYFLFGVVTWGSRRCDGAKPTIFTRISVYHSWITKVTEDI</sequence>
<comment type="caution">
    <text evidence="1">The sequence shown here is derived from an EMBL/GenBank/DDBJ whole genome shotgun (WGS) entry which is preliminary data.</text>
</comment>
<evidence type="ECO:0000313" key="2">
    <source>
        <dbReference type="Proteomes" id="UP000831701"/>
    </source>
</evidence>
<reference evidence="1" key="1">
    <citation type="submission" date="2022-04" db="EMBL/GenBank/DDBJ databases">
        <title>Jade perch genome.</title>
        <authorList>
            <person name="Chao B."/>
        </authorList>
    </citation>
    <scope>NUCLEOTIDE SEQUENCE</scope>
    <source>
        <strain evidence="1">CB-2022</strain>
    </source>
</reference>
<name>A0ACB8WFF1_9TELE</name>
<dbReference type="EMBL" id="CM041540">
    <property type="protein sequence ID" value="KAI3366573.1"/>
    <property type="molecule type" value="Genomic_DNA"/>
</dbReference>
<protein>
    <submittedName>
        <fullName evidence="1">Uncharacterized protein</fullName>
    </submittedName>
</protein>
<accession>A0ACB8WFF1</accession>
<evidence type="ECO:0000313" key="1">
    <source>
        <dbReference type="EMBL" id="KAI3366573.1"/>
    </source>
</evidence>
<proteinExistence type="predicted"/>
<dbReference type="Proteomes" id="UP000831701">
    <property type="component" value="Chromosome 10"/>
</dbReference>